<evidence type="ECO:0000313" key="2">
    <source>
        <dbReference type="EMBL" id="KAJ4155633.1"/>
    </source>
</evidence>
<evidence type="ECO:0000313" key="3">
    <source>
        <dbReference type="Proteomes" id="UP001144673"/>
    </source>
</evidence>
<dbReference type="KEGG" id="amus:LMH87_000869"/>
<sequence>MKLVSLVSLLTAVLVSAETQQDISWQESEAWHGCTQSLVDEFDQGKTGDVPACNLWGCLHKQASHYGRGGTITTMSNLLSPACVAARLSSGGLFGKPKPGPPASYPELLAWDDCMSSLVEEFEKNGDGSRAACNLWVCLHSNADTYQRGGLLISASKLMDPICTAVGIILPK</sequence>
<accession>A0A9W8QI75</accession>
<feature type="chain" id="PRO_5040825466" evidence="1">
    <location>
        <begin position="18"/>
        <end position="172"/>
    </location>
</feature>
<comment type="caution">
    <text evidence="2">The sequence shown here is derived from an EMBL/GenBank/DDBJ whole genome shotgun (WGS) entry which is preliminary data.</text>
</comment>
<proteinExistence type="predicted"/>
<keyword evidence="3" id="KW-1185">Reference proteome</keyword>
<dbReference type="Proteomes" id="UP001144673">
    <property type="component" value="Chromosome 6"/>
</dbReference>
<dbReference type="EMBL" id="JAJHUN010000007">
    <property type="protein sequence ID" value="KAJ4155633.1"/>
    <property type="molecule type" value="Genomic_DNA"/>
</dbReference>
<dbReference type="AlphaFoldDB" id="A0A9W8QI75"/>
<protein>
    <submittedName>
        <fullName evidence="2">Uncharacterized protein</fullName>
    </submittedName>
</protein>
<dbReference type="GeneID" id="80888028"/>
<name>A0A9W8QI75_AKAMU</name>
<feature type="signal peptide" evidence="1">
    <location>
        <begin position="1"/>
        <end position="17"/>
    </location>
</feature>
<reference evidence="2" key="1">
    <citation type="journal article" date="2023" name="Access Microbiol">
        <title>De-novo genome assembly for Akanthomyces muscarius, a biocontrol agent of insect agricultural pests.</title>
        <authorList>
            <person name="Erdos Z."/>
            <person name="Studholme D.J."/>
            <person name="Raymond B."/>
            <person name="Sharma M."/>
        </authorList>
    </citation>
    <scope>NUCLEOTIDE SEQUENCE</scope>
    <source>
        <strain evidence="2">Ve6</strain>
    </source>
</reference>
<evidence type="ECO:0000256" key="1">
    <source>
        <dbReference type="SAM" id="SignalP"/>
    </source>
</evidence>
<gene>
    <name evidence="2" type="ORF">LMH87_000869</name>
</gene>
<keyword evidence="1" id="KW-0732">Signal</keyword>
<dbReference type="RefSeq" id="XP_056055757.1">
    <property type="nucleotide sequence ID" value="XM_056198848.1"/>
</dbReference>
<organism evidence="2 3">
    <name type="scientific">Akanthomyces muscarius</name>
    <name type="common">Entomopathogenic fungus</name>
    <name type="synonym">Lecanicillium muscarium</name>
    <dbReference type="NCBI Taxonomy" id="2231603"/>
    <lineage>
        <taxon>Eukaryota</taxon>
        <taxon>Fungi</taxon>
        <taxon>Dikarya</taxon>
        <taxon>Ascomycota</taxon>
        <taxon>Pezizomycotina</taxon>
        <taxon>Sordariomycetes</taxon>
        <taxon>Hypocreomycetidae</taxon>
        <taxon>Hypocreales</taxon>
        <taxon>Cordycipitaceae</taxon>
        <taxon>Akanthomyces</taxon>
    </lineage>
</organism>